<feature type="non-terminal residue" evidence="2">
    <location>
        <position position="292"/>
    </location>
</feature>
<evidence type="ECO:0000313" key="2">
    <source>
        <dbReference type="EMBL" id="SVD34723.1"/>
    </source>
</evidence>
<dbReference type="SUPFAM" id="SSF56801">
    <property type="entry name" value="Acetyl-CoA synthetase-like"/>
    <property type="match status" value="1"/>
</dbReference>
<feature type="domain" description="AMP-dependent synthetase/ligase" evidence="1">
    <location>
        <begin position="6"/>
        <end position="292"/>
    </location>
</feature>
<evidence type="ECO:0000259" key="1">
    <source>
        <dbReference type="Pfam" id="PF00501"/>
    </source>
</evidence>
<gene>
    <name evidence="2" type="ORF">METZ01_LOCUS387577</name>
</gene>
<dbReference type="Gene3D" id="3.40.50.12780">
    <property type="entry name" value="N-terminal domain of ligase-like"/>
    <property type="match status" value="1"/>
</dbReference>
<dbReference type="PANTHER" id="PTHR43272">
    <property type="entry name" value="LONG-CHAIN-FATTY-ACID--COA LIGASE"/>
    <property type="match status" value="1"/>
</dbReference>
<protein>
    <recommendedName>
        <fullName evidence="1">AMP-dependent synthetase/ligase domain-containing protein</fullName>
    </recommendedName>
</protein>
<dbReference type="InterPro" id="IPR042099">
    <property type="entry name" value="ANL_N_sf"/>
</dbReference>
<dbReference type="InterPro" id="IPR000873">
    <property type="entry name" value="AMP-dep_synth/lig_dom"/>
</dbReference>
<reference evidence="2" key="1">
    <citation type="submission" date="2018-05" db="EMBL/GenBank/DDBJ databases">
        <authorList>
            <person name="Lanie J.A."/>
            <person name="Ng W.-L."/>
            <person name="Kazmierczak K.M."/>
            <person name="Andrzejewski T.M."/>
            <person name="Davidsen T.M."/>
            <person name="Wayne K.J."/>
            <person name="Tettelin H."/>
            <person name="Glass J.I."/>
            <person name="Rusch D."/>
            <person name="Podicherti R."/>
            <person name="Tsui H.-C.T."/>
            <person name="Winkler M.E."/>
        </authorList>
    </citation>
    <scope>NUCLEOTIDE SEQUENCE</scope>
</reference>
<sequence length="292" mass="32571">DFRASPEFLKRVASLVGARIVIADKSLTANDLTSVDVWPIETLLTKESTASRSHEDISGDLISRDLAEIMFTSGATSEPKGVEITHGNVLANIVPVEQEITKYLKYGRPFLPLRFLNLLPLSHMFGQAMATFIPPMLDSITVFMRGFNPTDIVRQIRSQRVSVLVCVPKILDVLRKHIESQIPEASEPAVANEYVAKRWWRYRKVHKLFGYKFWAFVVGAAPLSEDLERFWSKLGFLVIQGYGLTETAPIVTLNHPFRTRQGSVGSPIGGVEIKIAEDGEILVKGENVTSGY</sequence>
<accession>A0A382UKB9</accession>
<dbReference type="EMBL" id="UINC01144909">
    <property type="protein sequence ID" value="SVD34723.1"/>
    <property type="molecule type" value="Genomic_DNA"/>
</dbReference>
<name>A0A382UKB9_9ZZZZ</name>
<proteinExistence type="predicted"/>
<dbReference type="GO" id="GO:0004467">
    <property type="term" value="F:long-chain fatty acid-CoA ligase activity"/>
    <property type="evidence" value="ECO:0007669"/>
    <property type="project" value="TreeGrafter"/>
</dbReference>
<dbReference type="Pfam" id="PF00501">
    <property type="entry name" value="AMP-binding"/>
    <property type="match status" value="1"/>
</dbReference>
<dbReference type="AlphaFoldDB" id="A0A382UKB9"/>
<feature type="non-terminal residue" evidence="2">
    <location>
        <position position="1"/>
    </location>
</feature>
<organism evidence="2">
    <name type="scientific">marine metagenome</name>
    <dbReference type="NCBI Taxonomy" id="408172"/>
    <lineage>
        <taxon>unclassified sequences</taxon>
        <taxon>metagenomes</taxon>
        <taxon>ecological metagenomes</taxon>
    </lineage>
</organism>
<dbReference type="PANTHER" id="PTHR43272:SF52">
    <property type="entry name" value="AMP-DEPENDENT SYNTHETASE_LIGASE DOMAIN-CONTAINING PROTEIN"/>
    <property type="match status" value="1"/>
</dbReference>
<dbReference type="GO" id="GO:0016020">
    <property type="term" value="C:membrane"/>
    <property type="evidence" value="ECO:0007669"/>
    <property type="project" value="TreeGrafter"/>
</dbReference>